<dbReference type="EMBL" id="JANJYI010000003">
    <property type="protein sequence ID" value="KAK2656459.1"/>
    <property type="molecule type" value="Genomic_DNA"/>
</dbReference>
<evidence type="ECO:0000313" key="1">
    <source>
        <dbReference type="EMBL" id="KAK2656459.1"/>
    </source>
</evidence>
<evidence type="ECO:0000313" key="2">
    <source>
        <dbReference type="Proteomes" id="UP001280121"/>
    </source>
</evidence>
<dbReference type="AlphaFoldDB" id="A0AAD9XBN0"/>
<accession>A0AAD9XBN0</accession>
<reference evidence="1" key="1">
    <citation type="journal article" date="2023" name="Plant J.">
        <title>Genome sequences and population genomics provide insights into the demographic history, inbreeding, and mutation load of two 'living fossil' tree species of Dipteronia.</title>
        <authorList>
            <person name="Feng Y."/>
            <person name="Comes H.P."/>
            <person name="Chen J."/>
            <person name="Zhu S."/>
            <person name="Lu R."/>
            <person name="Zhang X."/>
            <person name="Li P."/>
            <person name="Qiu J."/>
            <person name="Olsen K.M."/>
            <person name="Qiu Y."/>
        </authorList>
    </citation>
    <scope>NUCLEOTIDE SEQUENCE</scope>
    <source>
        <strain evidence="1">KIB01</strain>
    </source>
</reference>
<sequence length="183" mass="20867">MMSYDDIAKLCANMSLLEKKRPVQKLQEGLKRVGMERMALSLVGKVMTHKKVNRGDIGSMDFSKCEFWVQIHRVPLLCKTKDIGWFLGNSVGVVSDVDVGINGDCSGKFLRIRVKIDVTKPLRRFLRLDIFRDGEETIMLLRQQCRKGRRAKGVVALRIHSQEIRGLLQEVGLWRVEVSLVGK</sequence>
<dbReference type="Proteomes" id="UP001280121">
    <property type="component" value="Unassembled WGS sequence"/>
</dbReference>
<gene>
    <name evidence="1" type="ORF">Ddye_009511</name>
</gene>
<name>A0AAD9XBN0_9ROSI</name>
<evidence type="ECO:0008006" key="3">
    <source>
        <dbReference type="Google" id="ProtNLM"/>
    </source>
</evidence>
<comment type="caution">
    <text evidence="1">The sequence shown here is derived from an EMBL/GenBank/DDBJ whole genome shotgun (WGS) entry which is preliminary data.</text>
</comment>
<proteinExistence type="predicted"/>
<organism evidence="1 2">
    <name type="scientific">Dipteronia dyeriana</name>
    <dbReference type="NCBI Taxonomy" id="168575"/>
    <lineage>
        <taxon>Eukaryota</taxon>
        <taxon>Viridiplantae</taxon>
        <taxon>Streptophyta</taxon>
        <taxon>Embryophyta</taxon>
        <taxon>Tracheophyta</taxon>
        <taxon>Spermatophyta</taxon>
        <taxon>Magnoliopsida</taxon>
        <taxon>eudicotyledons</taxon>
        <taxon>Gunneridae</taxon>
        <taxon>Pentapetalae</taxon>
        <taxon>rosids</taxon>
        <taxon>malvids</taxon>
        <taxon>Sapindales</taxon>
        <taxon>Sapindaceae</taxon>
        <taxon>Hippocastanoideae</taxon>
        <taxon>Acereae</taxon>
        <taxon>Dipteronia</taxon>
    </lineage>
</organism>
<protein>
    <recommendedName>
        <fullName evidence="3">DUF4283 domain-containing protein</fullName>
    </recommendedName>
</protein>
<keyword evidence="2" id="KW-1185">Reference proteome</keyword>